<feature type="region of interest" description="Disordered" evidence="1">
    <location>
        <begin position="163"/>
        <end position="317"/>
    </location>
</feature>
<evidence type="ECO:0000259" key="3">
    <source>
        <dbReference type="Pfam" id="PF20177"/>
    </source>
</evidence>
<dbReference type="RefSeq" id="WP_130475824.1">
    <property type="nucleotide sequence ID" value="NZ_SFCC01000006.1"/>
</dbReference>
<name>A0A4Q7J9J5_9PSEU</name>
<feature type="compositionally biased region" description="Basic and acidic residues" evidence="1">
    <location>
        <begin position="243"/>
        <end position="259"/>
    </location>
</feature>
<organism evidence="4 5">
    <name type="scientific">Amycolatopsis suaedae</name>
    <dbReference type="NCBI Taxonomy" id="2510978"/>
    <lineage>
        <taxon>Bacteria</taxon>
        <taxon>Bacillati</taxon>
        <taxon>Actinomycetota</taxon>
        <taxon>Actinomycetes</taxon>
        <taxon>Pseudonocardiales</taxon>
        <taxon>Pseudonocardiaceae</taxon>
        <taxon>Amycolatopsis</taxon>
    </lineage>
</organism>
<keyword evidence="2" id="KW-0472">Membrane</keyword>
<protein>
    <recommendedName>
        <fullName evidence="3">DUF6542 domain-containing protein</fullName>
    </recommendedName>
</protein>
<accession>A0A4Q7J9J5</accession>
<feature type="domain" description="DUF6542" evidence="3">
    <location>
        <begin position="31"/>
        <end position="160"/>
    </location>
</feature>
<evidence type="ECO:0000313" key="5">
    <source>
        <dbReference type="Proteomes" id="UP000292003"/>
    </source>
</evidence>
<feature type="transmembrane region" description="Helical" evidence="2">
    <location>
        <begin position="32"/>
        <end position="50"/>
    </location>
</feature>
<feature type="transmembrane region" description="Helical" evidence="2">
    <location>
        <begin position="70"/>
        <end position="87"/>
    </location>
</feature>
<gene>
    <name evidence="4" type="ORF">EWH70_14225</name>
</gene>
<dbReference type="OrthoDB" id="5192877at2"/>
<feature type="transmembrane region" description="Helical" evidence="2">
    <location>
        <begin position="99"/>
        <end position="117"/>
    </location>
</feature>
<dbReference type="Proteomes" id="UP000292003">
    <property type="component" value="Unassembled WGS sequence"/>
</dbReference>
<keyword evidence="5" id="KW-1185">Reference proteome</keyword>
<feature type="compositionally biased region" description="Basic and acidic residues" evidence="1">
    <location>
        <begin position="163"/>
        <end position="174"/>
    </location>
</feature>
<feature type="transmembrane region" description="Helical" evidence="2">
    <location>
        <begin position="137"/>
        <end position="157"/>
    </location>
</feature>
<dbReference type="AlphaFoldDB" id="A0A4Q7J9J5"/>
<evidence type="ECO:0000256" key="1">
    <source>
        <dbReference type="SAM" id="MobiDB-lite"/>
    </source>
</evidence>
<keyword evidence="2" id="KW-0812">Transmembrane</keyword>
<evidence type="ECO:0000313" key="4">
    <source>
        <dbReference type="EMBL" id="RZQ63572.1"/>
    </source>
</evidence>
<dbReference type="EMBL" id="SFCC01000006">
    <property type="protein sequence ID" value="RZQ63572.1"/>
    <property type="molecule type" value="Genomic_DNA"/>
</dbReference>
<dbReference type="Pfam" id="PF20177">
    <property type="entry name" value="DUF6542"/>
    <property type="match status" value="1"/>
</dbReference>
<feature type="compositionally biased region" description="Basic and acidic residues" evidence="1">
    <location>
        <begin position="270"/>
        <end position="283"/>
    </location>
</feature>
<evidence type="ECO:0000256" key="2">
    <source>
        <dbReference type="SAM" id="Phobius"/>
    </source>
</evidence>
<reference evidence="4 5" key="1">
    <citation type="submission" date="2019-02" db="EMBL/GenBank/DDBJ databases">
        <title>Draft genome sequence of Amycolatopsis sp. 8-3EHSu isolated from roots of Suaeda maritima.</title>
        <authorList>
            <person name="Duangmal K."/>
            <person name="Chantavorakit T."/>
        </authorList>
    </citation>
    <scope>NUCLEOTIDE SEQUENCE [LARGE SCALE GENOMIC DNA]</scope>
    <source>
        <strain evidence="4 5">8-3EHSu</strain>
    </source>
</reference>
<feature type="compositionally biased region" description="Gly residues" evidence="1">
    <location>
        <begin position="211"/>
        <end position="238"/>
    </location>
</feature>
<sequence>MTAVPDRRSDPDADDVDVPWDELPVIGVRRGLPWWAAVLLALGLSVIGAVVNLQLDDGKLDLQISGVADLLFHVCFFLGSVGAICAVQRRSLFGPMVQPPLVLAVTVLGVVLLVSGLPDNADMLQKGLAVGTPLINGFPTMAITTAVVLAIGFYRIYRERDPDAPVKGEAKPAEASRPPAPPRKPREPREGARPSGARRGRDDLDGPPPRGGGRPPQGGPRRGSGAASGGAAAGGAAGRGRRPRPDDPPPRRSGERGAPERAGGARPRRPRPEDGEPPRRRGEAPGSRGDAPGSRGRGQDPRGRRSAPPRRPWEEDR</sequence>
<proteinExistence type="predicted"/>
<comment type="caution">
    <text evidence="4">The sequence shown here is derived from an EMBL/GenBank/DDBJ whole genome shotgun (WGS) entry which is preliminary data.</text>
</comment>
<keyword evidence="2" id="KW-1133">Transmembrane helix</keyword>
<dbReference type="InterPro" id="IPR046672">
    <property type="entry name" value="DUF6542"/>
</dbReference>